<feature type="region of interest" description="Disordered" evidence="1">
    <location>
        <begin position="16"/>
        <end position="51"/>
    </location>
</feature>
<evidence type="ECO:0000313" key="2">
    <source>
        <dbReference type="EMBL" id="CAK9090831.1"/>
    </source>
</evidence>
<reference evidence="2 3" key="1">
    <citation type="submission" date="2024-02" db="EMBL/GenBank/DDBJ databases">
        <authorList>
            <person name="Chen Y."/>
            <person name="Shah S."/>
            <person name="Dougan E. K."/>
            <person name="Thang M."/>
            <person name="Chan C."/>
        </authorList>
    </citation>
    <scope>NUCLEOTIDE SEQUENCE [LARGE SCALE GENOMIC DNA]</scope>
</reference>
<name>A0ABP0QUN3_9DINO</name>
<proteinExistence type="predicted"/>
<sequence length="505" mass="55915">MSSNFDKWEFIEPVPKRLPLPAPSRSVRPRLASPYQVIPPSTSSTSSSLAPDQVSALASAAPLRAPPRPGPCIPVLDLQVGGLLPPSYPTHLPRSLVGDFHGAVDLIPPEPSPVPGFLAAPTDARRAPGQIPSQSVLSQPNGMLRVRHPSQNRFLTDQWAQLLTHFGQHSKLYLNSCESIHGWTHANRVLDKIAPSTALRYIAACHNFLRICDDMCLALDALSDVRLADLLLTVYLGRSSDEMKVSPQATIKALRWMSKHAEVSALEAAFHPIVQSFCQRKIPRDKKEAPPLPLWTLVQWERRILMAGSTVQEILILGSLLFMVFSGLRFADMQRINLRSLVISVANVRGMCWRSKTSASGHPFGVQCSGFLSRGDHTWAWKFLHTLDSVLATGENEDPDFLLPACDFERVFIPLTPMSYAGALFFVRHFIHCPWKSQSSPLKGLDLSFTVHSLKATLLSWGPQLHSVVSRELRLAQDHHKEPNDSLNAYGRDSVWVVALSADSD</sequence>
<protein>
    <submittedName>
        <fullName evidence="2">Uncharacterized protein</fullName>
    </submittedName>
</protein>
<dbReference type="EMBL" id="CAXAMM010040055">
    <property type="protein sequence ID" value="CAK9090831.1"/>
    <property type="molecule type" value="Genomic_DNA"/>
</dbReference>
<organism evidence="2 3">
    <name type="scientific">Durusdinium trenchii</name>
    <dbReference type="NCBI Taxonomy" id="1381693"/>
    <lineage>
        <taxon>Eukaryota</taxon>
        <taxon>Sar</taxon>
        <taxon>Alveolata</taxon>
        <taxon>Dinophyceae</taxon>
        <taxon>Suessiales</taxon>
        <taxon>Symbiodiniaceae</taxon>
        <taxon>Durusdinium</taxon>
    </lineage>
</organism>
<evidence type="ECO:0000256" key="1">
    <source>
        <dbReference type="SAM" id="MobiDB-lite"/>
    </source>
</evidence>
<accession>A0ABP0QUN3</accession>
<evidence type="ECO:0000313" key="3">
    <source>
        <dbReference type="Proteomes" id="UP001642464"/>
    </source>
</evidence>
<dbReference type="Proteomes" id="UP001642464">
    <property type="component" value="Unassembled WGS sequence"/>
</dbReference>
<comment type="caution">
    <text evidence="2">The sequence shown here is derived from an EMBL/GenBank/DDBJ whole genome shotgun (WGS) entry which is preliminary data.</text>
</comment>
<keyword evidence="3" id="KW-1185">Reference proteome</keyword>
<gene>
    <name evidence="2" type="ORF">SCF082_LOCUS42826</name>
</gene>